<dbReference type="Proteomes" id="UP001168821">
    <property type="component" value="Unassembled WGS sequence"/>
</dbReference>
<dbReference type="PANTHER" id="PTHR47326:SF1">
    <property type="entry name" value="HTH PSQ-TYPE DOMAIN-CONTAINING PROTEIN"/>
    <property type="match status" value="1"/>
</dbReference>
<proteinExistence type="predicted"/>
<comment type="caution">
    <text evidence="2">The sequence shown here is derived from an EMBL/GenBank/DDBJ whole genome shotgun (WGS) entry which is preliminary data.</text>
</comment>
<dbReference type="Gene3D" id="3.30.420.10">
    <property type="entry name" value="Ribonuclease H-like superfamily/Ribonuclease H"/>
    <property type="match status" value="2"/>
</dbReference>
<dbReference type="PANTHER" id="PTHR47326">
    <property type="entry name" value="TRANSPOSABLE ELEMENT TC3 TRANSPOSASE-LIKE PROTEIN"/>
    <property type="match status" value="1"/>
</dbReference>
<evidence type="ECO:0000313" key="3">
    <source>
        <dbReference type="Proteomes" id="UP001168821"/>
    </source>
</evidence>
<dbReference type="AlphaFoldDB" id="A0AA38J2Q9"/>
<dbReference type="Pfam" id="PF16087">
    <property type="entry name" value="DUF4817"/>
    <property type="match status" value="1"/>
</dbReference>
<keyword evidence="3" id="KW-1185">Reference proteome</keyword>
<reference evidence="2" key="1">
    <citation type="journal article" date="2023" name="G3 (Bethesda)">
        <title>Whole genome assemblies of Zophobas morio and Tenebrio molitor.</title>
        <authorList>
            <person name="Kaur S."/>
            <person name="Stinson S.A."/>
            <person name="diCenzo G.C."/>
        </authorList>
    </citation>
    <scope>NUCLEOTIDE SEQUENCE</scope>
    <source>
        <strain evidence="2">QUZm001</strain>
    </source>
</reference>
<evidence type="ECO:0000259" key="1">
    <source>
        <dbReference type="Pfam" id="PF16087"/>
    </source>
</evidence>
<sequence>MAAFSYAEMTDFVLIYGRAFGNVHEAQRLYQEEFLGRRLPHHTTFSAIFQRLRENGKFQPSTTDHGRERTEHVIEVEPEILEIVEEIPSISIRRLSYRLGVSLFVVWRTLKGHPYHVQRVQSLKPEDLPRRVRFCEWLLQKIRVQSDFVQKLLIADEATFTREGVFNSRNTYIWSDENSHAIRETHFQDRFSVNVWAGMVNNNLIGPYVLPPRLTAVAYLDFLNNDLGPLLENVPLNKCGNGLTETFQTNGLGGMDLCCGHLVLPISIPVIFLWGYMKQVVYQTPVNTMQELTNRIQNVAAQIRNNPDMVRRTQQSLIQRAEACVQNRGRHFENLL</sequence>
<dbReference type="InterPro" id="IPR032135">
    <property type="entry name" value="DUF4817"/>
</dbReference>
<dbReference type="EMBL" id="JALNTZ010000001">
    <property type="protein sequence ID" value="KAJ3666078.1"/>
    <property type="molecule type" value="Genomic_DNA"/>
</dbReference>
<protein>
    <recommendedName>
        <fullName evidence="1">DUF4817 domain-containing protein</fullName>
    </recommendedName>
</protein>
<organism evidence="2 3">
    <name type="scientific">Zophobas morio</name>
    <dbReference type="NCBI Taxonomy" id="2755281"/>
    <lineage>
        <taxon>Eukaryota</taxon>
        <taxon>Metazoa</taxon>
        <taxon>Ecdysozoa</taxon>
        <taxon>Arthropoda</taxon>
        <taxon>Hexapoda</taxon>
        <taxon>Insecta</taxon>
        <taxon>Pterygota</taxon>
        <taxon>Neoptera</taxon>
        <taxon>Endopterygota</taxon>
        <taxon>Coleoptera</taxon>
        <taxon>Polyphaga</taxon>
        <taxon>Cucujiformia</taxon>
        <taxon>Tenebrionidae</taxon>
        <taxon>Zophobas</taxon>
    </lineage>
</organism>
<dbReference type="InterPro" id="IPR036397">
    <property type="entry name" value="RNaseH_sf"/>
</dbReference>
<accession>A0AA38J2Q9</accession>
<name>A0AA38J2Q9_9CUCU</name>
<evidence type="ECO:0000313" key="2">
    <source>
        <dbReference type="EMBL" id="KAJ3666078.1"/>
    </source>
</evidence>
<dbReference type="GO" id="GO:0003676">
    <property type="term" value="F:nucleic acid binding"/>
    <property type="evidence" value="ECO:0007669"/>
    <property type="project" value="InterPro"/>
</dbReference>
<gene>
    <name evidence="2" type="ORF">Zmor_001533</name>
</gene>
<feature type="domain" description="DUF4817" evidence="1">
    <location>
        <begin position="7"/>
        <end position="58"/>
    </location>
</feature>